<dbReference type="Proteomes" id="UP000241118">
    <property type="component" value="Unassembled WGS sequence"/>
</dbReference>
<dbReference type="EMBL" id="PYAX01000013">
    <property type="protein sequence ID" value="PSL52348.1"/>
    <property type="molecule type" value="Genomic_DNA"/>
</dbReference>
<gene>
    <name evidence="1" type="ORF">B0I31_11320</name>
</gene>
<accession>A0A2P8I1L8</accession>
<dbReference type="OrthoDB" id="3699131at2"/>
<dbReference type="RefSeq" id="WP_106618911.1">
    <property type="nucleotide sequence ID" value="NZ_PYAX01000013.1"/>
</dbReference>
<evidence type="ECO:0008006" key="3">
    <source>
        <dbReference type="Google" id="ProtNLM"/>
    </source>
</evidence>
<evidence type="ECO:0000313" key="2">
    <source>
        <dbReference type="Proteomes" id="UP000241118"/>
    </source>
</evidence>
<reference evidence="1 2" key="1">
    <citation type="submission" date="2018-03" db="EMBL/GenBank/DDBJ databases">
        <title>Genomic Encyclopedia of Type Strains, Phase III (KMG-III): the genomes of soil and plant-associated and newly described type strains.</title>
        <authorList>
            <person name="Whitman W."/>
        </authorList>
    </citation>
    <scope>NUCLEOTIDE SEQUENCE [LARGE SCALE GENOMIC DNA]</scope>
    <source>
        <strain evidence="1 2">CGMCC 4.7097</strain>
    </source>
</reference>
<comment type="caution">
    <text evidence="1">The sequence shown here is derived from an EMBL/GenBank/DDBJ whole genome shotgun (WGS) entry which is preliminary data.</text>
</comment>
<dbReference type="AlphaFoldDB" id="A0A2P8I1L8"/>
<name>A0A2P8I1L8_SACCR</name>
<protein>
    <recommendedName>
        <fullName evidence="3">Excreted virulence factor EspC (Type VII ESX diderm)</fullName>
    </recommendedName>
</protein>
<organism evidence="1 2">
    <name type="scientific">Saccharothrix carnea</name>
    <dbReference type="NCBI Taxonomy" id="1280637"/>
    <lineage>
        <taxon>Bacteria</taxon>
        <taxon>Bacillati</taxon>
        <taxon>Actinomycetota</taxon>
        <taxon>Actinomycetes</taxon>
        <taxon>Pseudonocardiales</taxon>
        <taxon>Pseudonocardiaceae</taxon>
        <taxon>Saccharothrix</taxon>
    </lineage>
</organism>
<evidence type="ECO:0000313" key="1">
    <source>
        <dbReference type="EMBL" id="PSL52348.1"/>
    </source>
</evidence>
<proteinExistence type="predicted"/>
<keyword evidence="2" id="KW-1185">Reference proteome</keyword>
<sequence>MTDVRVALEAMRSDATAWATAADNLDGPCATIGGLVLTGADVSLWAVDRGLDRTYNDARLALEDMLTQATQAFRSLSESLYAAANTYEAEEEANMHAMNSIHTEGGGR</sequence>